<dbReference type="InterPro" id="IPR056739">
    <property type="entry name" value="NfeD_membrane"/>
</dbReference>
<feature type="transmembrane region" description="Helical" evidence="6">
    <location>
        <begin position="342"/>
        <end position="360"/>
    </location>
</feature>
<dbReference type="PANTHER" id="PTHR33507">
    <property type="entry name" value="INNER MEMBRANE PROTEIN YBBJ"/>
    <property type="match status" value="1"/>
</dbReference>
<evidence type="ECO:0000313" key="11">
    <source>
        <dbReference type="Proteomes" id="UP000596252"/>
    </source>
</evidence>
<feature type="transmembrane region" description="Helical" evidence="6">
    <location>
        <begin position="415"/>
        <end position="438"/>
    </location>
</feature>
<comment type="subcellular location">
    <subcellularLocation>
        <location evidence="1">Membrane</location>
        <topology evidence="1">Multi-pass membrane protein</topology>
    </subcellularLocation>
</comment>
<evidence type="ECO:0000256" key="4">
    <source>
        <dbReference type="ARBA" id="ARBA00023136"/>
    </source>
</evidence>
<dbReference type="CDD" id="cd07020">
    <property type="entry name" value="Clp_protease_NfeD_1"/>
    <property type="match status" value="1"/>
</dbReference>
<dbReference type="InterPro" id="IPR012340">
    <property type="entry name" value="NA-bd_OB-fold"/>
</dbReference>
<evidence type="ECO:0000259" key="7">
    <source>
        <dbReference type="Pfam" id="PF01957"/>
    </source>
</evidence>
<evidence type="ECO:0000313" key="10">
    <source>
        <dbReference type="EMBL" id="QRH02767.1"/>
    </source>
</evidence>
<reference evidence="10 11" key="1">
    <citation type="journal article" date="2012" name="Antonie Van Leeuwenhoek">
        <title>Shewanella litorisediminis sp. nov., a gammaproteobacterium isolated from a tidal flat sediment.</title>
        <authorList>
            <person name="Lee M.H."/>
            <person name="Yoon J.H."/>
        </authorList>
    </citation>
    <scope>NUCLEOTIDE SEQUENCE [LARGE SCALE GENOMIC DNA]</scope>
    <source>
        <strain evidence="10 11">SMK1-12</strain>
    </source>
</reference>
<evidence type="ECO:0000256" key="5">
    <source>
        <dbReference type="SAM" id="MobiDB-lite"/>
    </source>
</evidence>
<dbReference type="PANTHER" id="PTHR33507:SF4">
    <property type="entry name" value="NODULATION COMPETITIVENESS PROTEIN NFED"/>
    <property type="match status" value="1"/>
</dbReference>
<dbReference type="InterPro" id="IPR052165">
    <property type="entry name" value="Membrane_assoc_protease"/>
</dbReference>
<feature type="domain" description="NfeD1b N-terminal" evidence="9">
    <location>
        <begin position="97"/>
        <end position="279"/>
    </location>
</feature>
<evidence type="ECO:0000259" key="8">
    <source>
        <dbReference type="Pfam" id="PF24961"/>
    </source>
</evidence>
<dbReference type="Pfam" id="PF01957">
    <property type="entry name" value="NfeD"/>
    <property type="match status" value="1"/>
</dbReference>
<evidence type="ECO:0000256" key="3">
    <source>
        <dbReference type="ARBA" id="ARBA00022989"/>
    </source>
</evidence>
<keyword evidence="3 6" id="KW-1133">Transmembrane helix</keyword>
<dbReference type="InterPro" id="IPR002810">
    <property type="entry name" value="NfeD-like_C"/>
</dbReference>
<sequence>MFNRLFCPAVVRFLASIIGLFVLLLPPLFGGLSSAVAVSPPAAFSSGFILSDANIANTTALSDRAIGSNHSADSAAQVTSHQNVGARDIDGDVAPVWRLEVKGAIGPGVADYLIRTLSKAQTQVMPPQLLLLTLDTPGGLVASLRDINQAILASDIPVACLVYPAGARAASAGTYMLYACHLAAMAPATSLGAATPVQLGPPTGGEQKDKEGEPQGASDMERKVLNDAVAYIKTLAELRGRNAEWGEQAVREAATATATEALALGVIDLIAADPRALLEAIDGRRFEINGTIHVLNTRTAQVLDAGPDWRATFLSTITNPNVAYVLMMLGIYGLLLEFYSPGIGVSGVVGAISLLVAMFALQMLPINYAGAGLLLLGIGLLVAESLVPSFGILGFGGVVAFVLGSLFLIDSELDAFRIAWPLILALALASLLFFVLLLSMLLKQRRRAPVSGTEAMVGGRARVLHGFPGKGEVLFMGEHWQGHCEHALRPGTLVRVEAIKGLLLELGPLDESKENQDG</sequence>
<evidence type="ECO:0000256" key="6">
    <source>
        <dbReference type="SAM" id="Phobius"/>
    </source>
</evidence>
<feature type="compositionally biased region" description="Basic and acidic residues" evidence="5">
    <location>
        <begin position="206"/>
        <end position="220"/>
    </location>
</feature>
<dbReference type="Pfam" id="PF25145">
    <property type="entry name" value="NfeD1b_N"/>
    <property type="match status" value="1"/>
</dbReference>
<dbReference type="InterPro" id="IPR056738">
    <property type="entry name" value="NfeD1b_N"/>
</dbReference>
<dbReference type="Proteomes" id="UP000596252">
    <property type="component" value="Chromosome"/>
</dbReference>
<dbReference type="Pfam" id="PF24961">
    <property type="entry name" value="NfeD_membrane"/>
    <property type="match status" value="1"/>
</dbReference>
<accession>A0ABX7G667</accession>
<dbReference type="EMBL" id="CP069213">
    <property type="protein sequence ID" value="QRH02767.1"/>
    <property type="molecule type" value="Genomic_DNA"/>
</dbReference>
<protein>
    <submittedName>
        <fullName evidence="10">Nodulation protein NfeD</fullName>
    </submittedName>
</protein>
<feature type="domain" description="NfeD integral membrane" evidence="8">
    <location>
        <begin position="321"/>
        <end position="437"/>
    </location>
</feature>
<proteinExistence type="predicted"/>
<feature type="transmembrane region" description="Helical" evidence="6">
    <location>
        <begin position="390"/>
        <end position="409"/>
    </location>
</feature>
<dbReference type="SUPFAM" id="SSF141322">
    <property type="entry name" value="NfeD domain-like"/>
    <property type="match status" value="1"/>
</dbReference>
<gene>
    <name evidence="10" type="ORF">JQC75_04925</name>
</gene>
<dbReference type="Gene3D" id="2.40.50.140">
    <property type="entry name" value="Nucleic acid-binding proteins"/>
    <property type="match status" value="1"/>
</dbReference>
<feature type="domain" description="NfeD-like C-terminal" evidence="7">
    <location>
        <begin position="454"/>
        <end position="504"/>
    </location>
</feature>
<evidence type="ECO:0000256" key="1">
    <source>
        <dbReference type="ARBA" id="ARBA00004141"/>
    </source>
</evidence>
<dbReference type="InterPro" id="IPR029045">
    <property type="entry name" value="ClpP/crotonase-like_dom_sf"/>
</dbReference>
<keyword evidence="4 6" id="KW-0472">Membrane</keyword>
<evidence type="ECO:0000259" key="9">
    <source>
        <dbReference type="Pfam" id="PF25145"/>
    </source>
</evidence>
<keyword evidence="11" id="KW-1185">Reference proteome</keyword>
<dbReference type="Gene3D" id="3.90.226.10">
    <property type="entry name" value="2-enoyl-CoA Hydratase, Chain A, domain 1"/>
    <property type="match status" value="1"/>
</dbReference>
<evidence type="ECO:0000256" key="2">
    <source>
        <dbReference type="ARBA" id="ARBA00022692"/>
    </source>
</evidence>
<organism evidence="10 11">
    <name type="scientific">Shewanella litorisediminis</name>
    <dbReference type="NCBI Taxonomy" id="1173586"/>
    <lineage>
        <taxon>Bacteria</taxon>
        <taxon>Pseudomonadati</taxon>
        <taxon>Pseudomonadota</taxon>
        <taxon>Gammaproteobacteria</taxon>
        <taxon>Alteromonadales</taxon>
        <taxon>Shewanellaceae</taxon>
        <taxon>Shewanella</taxon>
    </lineage>
</organism>
<dbReference type="SUPFAM" id="SSF52096">
    <property type="entry name" value="ClpP/crotonase"/>
    <property type="match status" value="1"/>
</dbReference>
<keyword evidence="2 6" id="KW-0812">Transmembrane</keyword>
<feature type="region of interest" description="Disordered" evidence="5">
    <location>
        <begin position="195"/>
        <end position="220"/>
    </location>
</feature>
<name>A0ABX7G667_9GAMM</name>
<feature type="transmembrane region" description="Helical" evidence="6">
    <location>
        <begin position="366"/>
        <end position="383"/>
    </location>
</feature>